<organism evidence="1 2">
    <name type="scientific">Scutellospora calospora</name>
    <dbReference type="NCBI Taxonomy" id="85575"/>
    <lineage>
        <taxon>Eukaryota</taxon>
        <taxon>Fungi</taxon>
        <taxon>Fungi incertae sedis</taxon>
        <taxon>Mucoromycota</taxon>
        <taxon>Glomeromycotina</taxon>
        <taxon>Glomeromycetes</taxon>
        <taxon>Diversisporales</taxon>
        <taxon>Gigasporaceae</taxon>
        <taxon>Scutellospora</taxon>
    </lineage>
</organism>
<accession>A0ACA9NGP6</accession>
<sequence length="152" mass="18499">IHITTNQMCTWEETFDKIKHKNVRDNIEKELEELLDSWVDKDWILLNENIIYEINYECNEFTDEISETESENLEEPYDDSDSEESEELEEIKTKPKKKKRKLDKKPTKKKRKLSKYNIFMRDEMKRLKKDSVALNKLFSMATKHWKESKNNF</sequence>
<comment type="caution">
    <text evidence="1">The sequence shown here is derived from an EMBL/GenBank/DDBJ whole genome shotgun (WGS) entry which is preliminary data.</text>
</comment>
<reference evidence="1" key="1">
    <citation type="submission" date="2021-06" db="EMBL/GenBank/DDBJ databases">
        <authorList>
            <person name="Kallberg Y."/>
            <person name="Tangrot J."/>
            <person name="Rosling A."/>
        </authorList>
    </citation>
    <scope>NUCLEOTIDE SEQUENCE</scope>
    <source>
        <strain evidence="1">AU212A</strain>
    </source>
</reference>
<dbReference type="EMBL" id="CAJVPM010023280">
    <property type="protein sequence ID" value="CAG8649160.1"/>
    <property type="molecule type" value="Genomic_DNA"/>
</dbReference>
<proteinExistence type="predicted"/>
<evidence type="ECO:0000313" key="1">
    <source>
        <dbReference type="EMBL" id="CAG8649160.1"/>
    </source>
</evidence>
<keyword evidence="2" id="KW-1185">Reference proteome</keyword>
<evidence type="ECO:0000313" key="2">
    <source>
        <dbReference type="Proteomes" id="UP000789860"/>
    </source>
</evidence>
<name>A0ACA9NGP6_9GLOM</name>
<protein>
    <submittedName>
        <fullName evidence="1">4944_t:CDS:1</fullName>
    </submittedName>
</protein>
<gene>
    <name evidence="1" type="ORF">SCALOS_LOCUS8610</name>
</gene>
<dbReference type="Proteomes" id="UP000789860">
    <property type="component" value="Unassembled WGS sequence"/>
</dbReference>
<feature type="non-terminal residue" evidence="1">
    <location>
        <position position="1"/>
    </location>
</feature>